<gene>
    <name evidence="2" type="ORF">DL240_05005</name>
</gene>
<dbReference type="RefSeq" id="WP_111728780.1">
    <property type="nucleotide sequence ID" value="NZ_QHKO01000002.1"/>
</dbReference>
<dbReference type="OrthoDB" id="5513108at2"/>
<protein>
    <recommendedName>
        <fullName evidence="4">Outer membrane protein beta-barrel domain-containing protein</fullName>
    </recommendedName>
</protein>
<evidence type="ECO:0000313" key="3">
    <source>
        <dbReference type="Proteomes" id="UP000249169"/>
    </source>
</evidence>
<organism evidence="2 3">
    <name type="scientific">Lujinxingia litoralis</name>
    <dbReference type="NCBI Taxonomy" id="2211119"/>
    <lineage>
        <taxon>Bacteria</taxon>
        <taxon>Deltaproteobacteria</taxon>
        <taxon>Bradymonadales</taxon>
        <taxon>Lujinxingiaceae</taxon>
        <taxon>Lujinxingia</taxon>
    </lineage>
</organism>
<evidence type="ECO:0008006" key="4">
    <source>
        <dbReference type="Google" id="ProtNLM"/>
    </source>
</evidence>
<feature type="region of interest" description="Disordered" evidence="1">
    <location>
        <begin position="1"/>
        <end position="21"/>
    </location>
</feature>
<dbReference type="EMBL" id="QHKO01000002">
    <property type="protein sequence ID" value="RAL23522.1"/>
    <property type="molecule type" value="Genomic_DNA"/>
</dbReference>
<sequence>MLLSPPTLASEEASEERPFNGSFSEWSLRGSLGSAAPTLSEGLGGELAFRTSFPLYLGDTRLSYRYTRLGPQIPRPVHALHLGVNLHPFYLALLSEGLVSHVLASLHLELGLGPQLARADDETRLGFAGSVGAGFDIPLSRANRGRGLWLSTTYRRTWTTLRLAPGLPRAHEHAALLGLSWRTNGVIF</sequence>
<name>A0A328C8N4_9DELT</name>
<proteinExistence type="predicted"/>
<keyword evidence="3" id="KW-1185">Reference proteome</keyword>
<dbReference type="AlphaFoldDB" id="A0A328C8N4"/>
<evidence type="ECO:0000313" key="2">
    <source>
        <dbReference type="EMBL" id="RAL23522.1"/>
    </source>
</evidence>
<reference evidence="2 3" key="1">
    <citation type="submission" date="2018-05" db="EMBL/GenBank/DDBJ databases">
        <title>Lujinxingia marina gen. nov. sp. nov., a new facultative anaerobic member of the class Deltaproteobacteria, and proposal of Lujinxingaceae fam. nov.</title>
        <authorList>
            <person name="Li C.-M."/>
        </authorList>
    </citation>
    <scope>NUCLEOTIDE SEQUENCE [LARGE SCALE GENOMIC DNA]</scope>
    <source>
        <strain evidence="2 3">B210</strain>
    </source>
</reference>
<comment type="caution">
    <text evidence="2">The sequence shown here is derived from an EMBL/GenBank/DDBJ whole genome shotgun (WGS) entry which is preliminary data.</text>
</comment>
<dbReference type="Proteomes" id="UP000249169">
    <property type="component" value="Unassembled WGS sequence"/>
</dbReference>
<evidence type="ECO:0000256" key="1">
    <source>
        <dbReference type="SAM" id="MobiDB-lite"/>
    </source>
</evidence>
<accession>A0A328C8N4</accession>